<dbReference type="GO" id="GO:0005524">
    <property type="term" value="F:ATP binding"/>
    <property type="evidence" value="ECO:0007669"/>
    <property type="project" value="UniProtKB-KW"/>
</dbReference>
<dbReference type="InterPro" id="IPR027417">
    <property type="entry name" value="P-loop_NTPase"/>
</dbReference>
<keyword evidence="4 8" id="KW-0808">Transferase</keyword>
<dbReference type="InterPro" id="IPR059117">
    <property type="entry name" value="APS_kinase_dom"/>
</dbReference>
<evidence type="ECO:0000259" key="9">
    <source>
        <dbReference type="Pfam" id="PF01583"/>
    </source>
</evidence>
<dbReference type="Pfam" id="PF01583">
    <property type="entry name" value="APS_kinase"/>
    <property type="match status" value="2"/>
</dbReference>
<protein>
    <recommendedName>
        <fullName evidence="3 8">Adenylyl-sulfate kinase</fullName>
        <ecNumber evidence="3 8">2.7.1.25</ecNumber>
    </recommendedName>
</protein>
<evidence type="ECO:0000256" key="2">
    <source>
        <dbReference type="ARBA" id="ARBA00007008"/>
    </source>
</evidence>
<evidence type="ECO:0000256" key="6">
    <source>
        <dbReference type="ARBA" id="ARBA00022777"/>
    </source>
</evidence>
<dbReference type="GO" id="GO:0004020">
    <property type="term" value="F:adenylylsulfate kinase activity"/>
    <property type="evidence" value="ECO:0007669"/>
    <property type="project" value="UniProtKB-EC"/>
</dbReference>
<accession>A0A834ZX25</accession>
<proteinExistence type="inferred from homology"/>
<keyword evidence="7 8" id="KW-0067">ATP-binding</keyword>
<evidence type="ECO:0000313" key="10">
    <source>
        <dbReference type="EMBL" id="KAF8410227.1"/>
    </source>
</evidence>
<dbReference type="EMBL" id="JABCRI010000002">
    <property type="protein sequence ID" value="KAF8410227.1"/>
    <property type="molecule type" value="Genomic_DNA"/>
</dbReference>
<dbReference type="CDD" id="cd02027">
    <property type="entry name" value="APSK"/>
    <property type="match status" value="1"/>
</dbReference>
<dbReference type="SUPFAM" id="SSF52540">
    <property type="entry name" value="P-loop containing nucleoside triphosphate hydrolases"/>
    <property type="match status" value="1"/>
</dbReference>
<feature type="domain" description="APS kinase" evidence="9">
    <location>
        <begin position="294"/>
        <end position="344"/>
    </location>
</feature>
<dbReference type="UniPathway" id="UPA00140">
    <property type="reaction ID" value="UER00205"/>
</dbReference>
<comment type="function">
    <text evidence="8">Catalyzes the synthesis of activated sulfate.</text>
</comment>
<reference evidence="10 11" key="1">
    <citation type="submission" date="2020-04" db="EMBL/GenBank/DDBJ databases">
        <title>Plant Genome Project.</title>
        <authorList>
            <person name="Zhang R.-G."/>
        </authorList>
    </citation>
    <scope>NUCLEOTIDE SEQUENCE [LARGE SCALE GENOMIC DNA]</scope>
    <source>
        <strain evidence="10">YNK0</strain>
        <tissue evidence="10">Leaf</tissue>
    </source>
</reference>
<gene>
    <name evidence="10" type="ORF">HHK36_002750</name>
</gene>
<dbReference type="PANTHER" id="PTHR11055:SF63">
    <property type="entry name" value="ADENYLYL-SULFATE KINASE 1, CHLOROPLASTIC"/>
    <property type="match status" value="1"/>
</dbReference>
<comment type="similarity">
    <text evidence="2 8">Belongs to the APS kinase family.</text>
</comment>
<evidence type="ECO:0000256" key="1">
    <source>
        <dbReference type="ARBA" id="ARBA00004806"/>
    </source>
</evidence>
<dbReference type="EC" id="2.7.1.25" evidence="3 8"/>
<comment type="pathway">
    <text evidence="1 8">Sulfur metabolism; hydrogen sulfide biosynthesis; sulfite from sulfate: step 2/3.</text>
</comment>
<comment type="catalytic activity">
    <reaction evidence="8">
        <text>adenosine 5'-phosphosulfate + ATP = 3'-phosphoadenylyl sulfate + ADP + H(+)</text>
        <dbReference type="Rhea" id="RHEA:24152"/>
        <dbReference type="ChEBI" id="CHEBI:15378"/>
        <dbReference type="ChEBI" id="CHEBI:30616"/>
        <dbReference type="ChEBI" id="CHEBI:58243"/>
        <dbReference type="ChEBI" id="CHEBI:58339"/>
        <dbReference type="ChEBI" id="CHEBI:456216"/>
        <dbReference type="EC" id="2.7.1.25"/>
    </reaction>
</comment>
<dbReference type="HAMAP" id="MF_00065">
    <property type="entry name" value="Adenylyl_sulf_kinase"/>
    <property type="match status" value="1"/>
</dbReference>
<name>A0A834ZX25_TETSI</name>
<evidence type="ECO:0000256" key="3">
    <source>
        <dbReference type="ARBA" id="ARBA00012121"/>
    </source>
</evidence>
<dbReference type="Proteomes" id="UP000655225">
    <property type="component" value="Unassembled WGS sequence"/>
</dbReference>
<dbReference type="OrthoDB" id="506431at2759"/>
<sequence length="374" mass="40909">MRRADTRISCTDKLIDFHQVRFLFSYSYHQLHDPLLSSVDPSIRREMTAIGARPLVRCSSSGLEPAVTVSPTAAPKSGSVNFPEPNVAVFGWRAKGLGLSVANARSKLLAFVNGEAIGVGGCSESGLELDEESPNDCSGIAGENHRMMSSIGNSTNIMWHDCSIGKLERQKLLQQKGCVIWITGLSGSGKSTVACALSRGLHYRGKLSYVLDGDNVRHGLNSDLSFQAEDRAENIRRIGEVAKLFADAGVICIASLISPYRKDRDACRALLPDRHFIEVGASLSYEDFSTLSSYIFQVFLDIPLQVCEARDPKGLYKLAREGKIRGFTGIDDPYEPPLKCEIVLQQQKGGVFASPSDMAEKVISYLEEKGYLHA</sequence>
<dbReference type="Gene3D" id="3.40.50.300">
    <property type="entry name" value="P-loop containing nucleotide triphosphate hydrolases"/>
    <property type="match status" value="1"/>
</dbReference>
<dbReference type="AlphaFoldDB" id="A0A834ZX25"/>
<dbReference type="GO" id="GO:0070814">
    <property type="term" value="P:hydrogen sulfide biosynthetic process"/>
    <property type="evidence" value="ECO:0007669"/>
    <property type="project" value="UniProtKB-UniPathway"/>
</dbReference>
<evidence type="ECO:0000256" key="7">
    <source>
        <dbReference type="ARBA" id="ARBA00022840"/>
    </source>
</evidence>
<dbReference type="NCBIfam" id="NF003013">
    <property type="entry name" value="PRK03846.1"/>
    <property type="match status" value="1"/>
</dbReference>
<organism evidence="10 11">
    <name type="scientific">Tetracentron sinense</name>
    <name type="common">Spur-leaf</name>
    <dbReference type="NCBI Taxonomy" id="13715"/>
    <lineage>
        <taxon>Eukaryota</taxon>
        <taxon>Viridiplantae</taxon>
        <taxon>Streptophyta</taxon>
        <taxon>Embryophyta</taxon>
        <taxon>Tracheophyta</taxon>
        <taxon>Spermatophyta</taxon>
        <taxon>Magnoliopsida</taxon>
        <taxon>Trochodendrales</taxon>
        <taxon>Trochodendraceae</taxon>
        <taxon>Tetracentron</taxon>
    </lineage>
</organism>
<dbReference type="NCBIfam" id="TIGR00455">
    <property type="entry name" value="apsK"/>
    <property type="match status" value="1"/>
</dbReference>
<comment type="caution">
    <text evidence="10">The sequence shown here is derived from an EMBL/GenBank/DDBJ whole genome shotgun (WGS) entry which is preliminary data.</text>
</comment>
<keyword evidence="6 8" id="KW-0418">Kinase</keyword>
<keyword evidence="11" id="KW-1185">Reference proteome</keyword>
<dbReference type="InterPro" id="IPR002891">
    <property type="entry name" value="APS"/>
</dbReference>
<evidence type="ECO:0000256" key="4">
    <source>
        <dbReference type="ARBA" id="ARBA00022679"/>
    </source>
</evidence>
<dbReference type="PANTHER" id="PTHR11055">
    <property type="entry name" value="BIFUNCTIONAL 3'-PHOSPHOADENOSINE 5'-PHOSPHOSULFATE SYNTHASE"/>
    <property type="match status" value="1"/>
</dbReference>
<evidence type="ECO:0000313" key="11">
    <source>
        <dbReference type="Proteomes" id="UP000655225"/>
    </source>
</evidence>
<evidence type="ECO:0000256" key="5">
    <source>
        <dbReference type="ARBA" id="ARBA00022741"/>
    </source>
</evidence>
<evidence type="ECO:0000256" key="8">
    <source>
        <dbReference type="RuleBase" id="RU004347"/>
    </source>
</evidence>
<feature type="domain" description="APS kinase" evidence="9">
    <location>
        <begin position="176"/>
        <end position="280"/>
    </location>
</feature>
<dbReference type="GO" id="GO:0000103">
    <property type="term" value="P:sulfate assimilation"/>
    <property type="evidence" value="ECO:0007669"/>
    <property type="project" value="InterPro"/>
</dbReference>
<keyword evidence="5 8" id="KW-0547">Nucleotide-binding</keyword>